<proteinExistence type="predicted"/>
<name>A0A4S4BID3_9BACL</name>
<sequence length="71" mass="8225">MERLVEWLKREMKLDAVAYREKHSHGHLLKGNVQGKELDLLVVSSGHLWVKPPTARSWSTTGIYVPDRILF</sequence>
<comment type="caution">
    <text evidence="1">The sequence shown here is derived from an EMBL/GenBank/DDBJ whole genome shotgun (WGS) entry which is preliminary data.</text>
</comment>
<keyword evidence="2" id="KW-1185">Reference proteome</keyword>
<gene>
    <name evidence="1" type="ORF">E6C55_25345</name>
</gene>
<dbReference type="RefSeq" id="WP_136372626.1">
    <property type="nucleotide sequence ID" value="NZ_SSOB01000041.1"/>
</dbReference>
<organism evidence="1 2">
    <name type="scientific">Cohnella fermenti</name>
    <dbReference type="NCBI Taxonomy" id="2565925"/>
    <lineage>
        <taxon>Bacteria</taxon>
        <taxon>Bacillati</taxon>
        <taxon>Bacillota</taxon>
        <taxon>Bacilli</taxon>
        <taxon>Bacillales</taxon>
        <taxon>Paenibacillaceae</taxon>
        <taxon>Cohnella</taxon>
    </lineage>
</organism>
<protein>
    <submittedName>
        <fullName evidence="1">Uncharacterized protein</fullName>
    </submittedName>
</protein>
<dbReference type="Proteomes" id="UP000310636">
    <property type="component" value="Unassembled WGS sequence"/>
</dbReference>
<dbReference type="OrthoDB" id="2679591at2"/>
<accession>A0A4S4BID3</accession>
<dbReference type="EMBL" id="SSOB01000041">
    <property type="protein sequence ID" value="THF74371.1"/>
    <property type="molecule type" value="Genomic_DNA"/>
</dbReference>
<evidence type="ECO:0000313" key="2">
    <source>
        <dbReference type="Proteomes" id="UP000310636"/>
    </source>
</evidence>
<dbReference type="AlphaFoldDB" id="A0A4S4BID3"/>
<reference evidence="1 2" key="1">
    <citation type="submission" date="2019-04" db="EMBL/GenBank/DDBJ databases">
        <title>Cohnella sp. nov. isolated from preserved vegetables.</title>
        <authorList>
            <person name="Lin S.-Y."/>
            <person name="Hung M.-H."/>
            <person name="Young C.-C."/>
        </authorList>
    </citation>
    <scope>NUCLEOTIDE SEQUENCE [LARGE SCALE GENOMIC DNA]</scope>
    <source>
        <strain evidence="1 2">CC-MHH1044</strain>
    </source>
</reference>
<evidence type="ECO:0000313" key="1">
    <source>
        <dbReference type="EMBL" id="THF74371.1"/>
    </source>
</evidence>